<comment type="caution">
    <text evidence="3">The sequence shown here is derived from an EMBL/GenBank/DDBJ whole genome shotgun (WGS) entry which is preliminary data.</text>
</comment>
<reference evidence="3" key="1">
    <citation type="submission" date="2019-11" db="EMBL/GenBank/DDBJ databases">
        <authorList>
            <person name="Liu Y."/>
            <person name="Hou J."/>
            <person name="Li T.-Q."/>
            <person name="Guan C.-H."/>
            <person name="Wu X."/>
            <person name="Wu H.-Z."/>
            <person name="Ling F."/>
            <person name="Zhang R."/>
            <person name="Shi X.-G."/>
            <person name="Ren J.-P."/>
            <person name="Chen E.-F."/>
            <person name="Sun J.-M."/>
        </authorList>
    </citation>
    <scope>NUCLEOTIDE SEQUENCE</scope>
    <source>
        <strain evidence="3">Adult_tree_wgs_1</strain>
        <tissue evidence="3">Leaves</tissue>
    </source>
</reference>
<feature type="coiled-coil region" evidence="1">
    <location>
        <begin position="88"/>
        <end position="175"/>
    </location>
</feature>
<evidence type="ECO:0000313" key="3">
    <source>
        <dbReference type="EMBL" id="KAF7154768.1"/>
    </source>
</evidence>
<keyword evidence="4" id="KW-1185">Reference proteome</keyword>
<name>A0A834M2I0_RHOSS</name>
<dbReference type="EMBL" id="WJXA01000001">
    <property type="protein sequence ID" value="KAF7154768.1"/>
    <property type="molecule type" value="Genomic_DNA"/>
</dbReference>
<evidence type="ECO:0000256" key="2">
    <source>
        <dbReference type="SAM" id="MobiDB-lite"/>
    </source>
</evidence>
<accession>A0A834M2I0</accession>
<dbReference type="PANTHER" id="PTHR46619">
    <property type="entry name" value="RNA RECOGNITION MOTIF XS DOMAIN PROTEIN-RELATED"/>
    <property type="match status" value="1"/>
</dbReference>
<keyword evidence="1" id="KW-0175">Coiled coil</keyword>
<dbReference type="AlphaFoldDB" id="A0A834M2I0"/>
<dbReference type="OrthoDB" id="433309at2759"/>
<gene>
    <name evidence="3" type="ORF">RHSIM_Rhsim01G0010900</name>
</gene>
<dbReference type="PANTHER" id="PTHR46619:SF2">
    <property type="entry name" value="XS DOMAIN PROTEIN"/>
    <property type="match status" value="1"/>
</dbReference>
<evidence type="ECO:0000313" key="4">
    <source>
        <dbReference type="Proteomes" id="UP000626092"/>
    </source>
</evidence>
<dbReference type="Proteomes" id="UP000626092">
    <property type="component" value="Unassembled WGS sequence"/>
</dbReference>
<evidence type="ECO:0000256" key="1">
    <source>
        <dbReference type="SAM" id="Coils"/>
    </source>
</evidence>
<proteinExistence type="predicted"/>
<feature type="compositionally biased region" description="Basic and acidic residues" evidence="2">
    <location>
        <begin position="37"/>
        <end position="48"/>
    </location>
</feature>
<feature type="region of interest" description="Disordered" evidence="2">
    <location>
        <begin position="37"/>
        <end position="56"/>
    </location>
</feature>
<sequence>MHGEGKPASPSVSKVLESIPGVKAVYRTRELEEQQAKREGDCLIDKGSDSSSINKQLSRFPRGTTFHRLIRIRLRLLGPGIYSSKQLVERELQLVEQHAEERVELELQLVEQRVPRAEERVERDLELVEQRAEEGAERDLQVVEQDLQVVEQREVRAEQREVRAEQREVRAEGREVREGRAEVRAEQLEVREDQRECIKRLHGHSAIGYTCVHVHKFKLRAEHLGLHKAMCVLLEWKSGVAPDVSTWVPEHIPCKEAMAQKEVIILCRFLPSTDLVLGSPPLPPLTTTNQLPPLSAQTTSVASANYQVLKVLSREVKRVTKETNAAMRINLDGSGIADALGSFC</sequence>
<organism evidence="3 4">
    <name type="scientific">Rhododendron simsii</name>
    <name type="common">Sims's rhododendron</name>
    <dbReference type="NCBI Taxonomy" id="118357"/>
    <lineage>
        <taxon>Eukaryota</taxon>
        <taxon>Viridiplantae</taxon>
        <taxon>Streptophyta</taxon>
        <taxon>Embryophyta</taxon>
        <taxon>Tracheophyta</taxon>
        <taxon>Spermatophyta</taxon>
        <taxon>Magnoliopsida</taxon>
        <taxon>eudicotyledons</taxon>
        <taxon>Gunneridae</taxon>
        <taxon>Pentapetalae</taxon>
        <taxon>asterids</taxon>
        <taxon>Ericales</taxon>
        <taxon>Ericaceae</taxon>
        <taxon>Ericoideae</taxon>
        <taxon>Rhodoreae</taxon>
        <taxon>Rhododendron</taxon>
    </lineage>
</organism>
<protein>
    <submittedName>
        <fullName evidence="3">Uncharacterized protein</fullName>
    </submittedName>
</protein>